<name>A0A183EAJ5_9BILA</name>
<feature type="region of interest" description="Disordered" evidence="1">
    <location>
        <begin position="137"/>
        <end position="178"/>
    </location>
</feature>
<dbReference type="PANTHER" id="PTHR12460">
    <property type="entry name" value="CYCLIN-DEPENDENT KINASE INHIBITOR-RELATED PROTEIN"/>
    <property type="match status" value="1"/>
</dbReference>
<dbReference type="PANTHER" id="PTHR12460:SF0">
    <property type="entry name" value="CID DOMAIN-CONTAINING PROTEIN-RELATED"/>
    <property type="match status" value="1"/>
</dbReference>
<dbReference type="SMART" id="SM00582">
    <property type="entry name" value="RPR"/>
    <property type="match status" value="1"/>
</dbReference>
<protein>
    <submittedName>
        <fullName evidence="5">CID domain-containing protein</fullName>
    </submittedName>
</protein>
<dbReference type="InterPro" id="IPR032337">
    <property type="entry name" value="RPRD1A/B_C"/>
</dbReference>
<dbReference type="SUPFAM" id="SSF48464">
    <property type="entry name" value="ENTH/VHS domain"/>
    <property type="match status" value="1"/>
</dbReference>
<reference evidence="3 4" key="2">
    <citation type="submission" date="2018-11" db="EMBL/GenBank/DDBJ databases">
        <authorList>
            <consortium name="Pathogen Informatics"/>
        </authorList>
    </citation>
    <scope>NUCLEOTIDE SEQUENCE [LARGE SCALE GENOMIC DNA]</scope>
</reference>
<dbReference type="Gene3D" id="6.10.250.2560">
    <property type="match status" value="1"/>
</dbReference>
<evidence type="ECO:0000259" key="2">
    <source>
        <dbReference type="PROSITE" id="PS51391"/>
    </source>
</evidence>
<accession>A0A183EAJ5</accession>
<feature type="domain" description="CID" evidence="2">
    <location>
        <begin position="1"/>
        <end position="154"/>
    </location>
</feature>
<dbReference type="AlphaFoldDB" id="A0A183EAJ5"/>
<gene>
    <name evidence="3" type="ORF">GPUH_LOCUS17985</name>
</gene>
<evidence type="ECO:0000313" key="4">
    <source>
        <dbReference type="Proteomes" id="UP000271098"/>
    </source>
</evidence>
<dbReference type="GO" id="GO:0000993">
    <property type="term" value="F:RNA polymerase II complex binding"/>
    <property type="evidence" value="ECO:0007669"/>
    <property type="project" value="TreeGrafter"/>
</dbReference>
<feature type="compositionally biased region" description="Polar residues" evidence="1">
    <location>
        <begin position="137"/>
        <end position="149"/>
    </location>
</feature>
<dbReference type="EMBL" id="UYRT01086005">
    <property type="protein sequence ID" value="VDN30825.1"/>
    <property type="molecule type" value="Genomic_DNA"/>
</dbReference>
<evidence type="ECO:0000313" key="3">
    <source>
        <dbReference type="EMBL" id="VDN30825.1"/>
    </source>
</evidence>
<dbReference type="InterPro" id="IPR008942">
    <property type="entry name" value="ENTH_VHS"/>
</dbReference>
<feature type="compositionally biased region" description="Polar residues" evidence="1">
    <location>
        <begin position="159"/>
        <end position="168"/>
    </location>
</feature>
<dbReference type="Proteomes" id="UP000271098">
    <property type="component" value="Unassembled WGS sequence"/>
</dbReference>
<dbReference type="Gene3D" id="1.25.40.90">
    <property type="match status" value="1"/>
</dbReference>
<organism evidence="5">
    <name type="scientific">Gongylonema pulchrum</name>
    <dbReference type="NCBI Taxonomy" id="637853"/>
    <lineage>
        <taxon>Eukaryota</taxon>
        <taxon>Metazoa</taxon>
        <taxon>Ecdysozoa</taxon>
        <taxon>Nematoda</taxon>
        <taxon>Chromadorea</taxon>
        <taxon>Rhabditida</taxon>
        <taxon>Spirurina</taxon>
        <taxon>Spiruromorpha</taxon>
        <taxon>Spiruroidea</taxon>
        <taxon>Gongylonematidae</taxon>
        <taxon>Gongylonema</taxon>
    </lineage>
</organism>
<reference evidence="5" key="1">
    <citation type="submission" date="2016-06" db="UniProtKB">
        <authorList>
            <consortium name="WormBaseParasite"/>
        </authorList>
    </citation>
    <scope>IDENTIFICATION</scope>
</reference>
<dbReference type="OrthoDB" id="1708588at2759"/>
<dbReference type="Pfam" id="PF16566">
    <property type="entry name" value="CREPT"/>
    <property type="match status" value="1"/>
</dbReference>
<proteinExistence type="predicted"/>
<dbReference type="WBParaSite" id="GPUH_0001801101-mRNA-1">
    <property type="protein sequence ID" value="GPUH_0001801101-mRNA-1"/>
    <property type="gene ID" value="GPUH_0001801101"/>
</dbReference>
<evidence type="ECO:0000256" key="1">
    <source>
        <dbReference type="SAM" id="MobiDB-lite"/>
    </source>
</evidence>
<keyword evidence="4" id="KW-1185">Reference proteome</keyword>
<dbReference type="InterPro" id="IPR006569">
    <property type="entry name" value="CID_dom"/>
</dbReference>
<dbReference type="Pfam" id="PF04818">
    <property type="entry name" value="CID"/>
    <property type="match status" value="1"/>
</dbReference>
<dbReference type="PROSITE" id="PS51391">
    <property type="entry name" value="CID"/>
    <property type="match status" value="1"/>
</dbReference>
<sequence>MAGFSESAMARRLQTLNTTQQSVQMMSMWLLHHQKAHAETILRVWLQEVKKETKPNRLINLLYLANDVIQNSRRHCPKFMEMFYESLEPAFRKILRVFRERQIYPEAKFDRLVNAVTSSLTGIRLVEFNIELGGTSLTGESSQKSRMTPTTPPALGKSPQVSTPTVDTDSPEPKKSRFEGENFDIKTMTRVTEEVIKLLKRLEDPPSADAETRHLIASFPETIANPALLKPIKNEAQAKELFKKIKESEPVVKEYCKRLAAEMDDRRTLQHLLPDYFDFLKASAIRNDEMLRSVREKVEKLDQEKTA</sequence>
<dbReference type="GO" id="GO:0031124">
    <property type="term" value="P:mRNA 3'-end processing"/>
    <property type="evidence" value="ECO:0007669"/>
    <property type="project" value="TreeGrafter"/>
</dbReference>
<evidence type="ECO:0000313" key="5">
    <source>
        <dbReference type="WBParaSite" id="GPUH_0001801101-mRNA-1"/>
    </source>
</evidence>